<evidence type="ECO:0000313" key="3">
    <source>
        <dbReference type="Proteomes" id="UP000610203"/>
    </source>
</evidence>
<keyword evidence="1" id="KW-0472">Membrane</keyword>
<dbReference type="EMBL" id="BMZR01000004">
    <property type="protein sequence ID" value="GHD35414.1"/>
    <property type="molecule type" value="Genomic_DNA"/>
</dbReference>
<keyword evidence="3" id="KW-1185">Reference proteome</keyword>
<organism evidence="2 3">
    <name type="scientific">Psychrobacter glaciei</name>
    <dbReference type="NCBI Taxonomy" id="619771"/>
    <lineage>
        <taxon>Bacteria</taxon>
        <taxon>Pseudomonadati</taxon>
        <taxon>Pseudomonadota</taxon>
        <taxon>Gammaproteobacteria</taxon>
        <taxon>Moraxellales</taxon>
        <taxon>Moraxellaceae</taxon>
        <taxon>Psychrobacter</taxon>
    </lineage>
</organism>
<keyword evidence="1" id="KW-1133">Transmembrane helix</keyword>
<accession>A0ABQ3GV40</accession>
<name>A0ABQ3GV40_9GAMM</name>
<protein>
    <recommendedName>
        <fullName evidence="4">DUF4868 domain-containing protein</fullName>
    </recommendedName>
</protein>
<proteinExistence type="predicted"/>
<sequence>MSSDDDMPSVNFTVKYDGEAIREHEMDVALLAPALLGMQKIIEELVKASTEGEYKASLKIKGNVKQGSIEIELVTQAIANFPTQIIDFFSGKYTTAAANLITIIGAGGLFALYNLVRKYGHKRPEKIEYLDGDKVKLYFDNETTIVNQNVFIVYNKFEVRENLFKTVKPLEKEGIDTFEILKNGELLIQVKKDEVSRFFPPRLTESLLLDENITYLQIKSISFNLNNKWTFTNGDEDIKANIIDSIFIDKVAKRDISFSDGDILKVRLEKEQYMENDKLKTSYKIIEVLEHIKGSQQIPIDFPNV</sequence>
<dbReference type="Proteomes" id="UP000610203">
    <property type="component" value="Unassembled WGS sequence"/>
</dbReference>
<evidence type="ECO:0000256" key="1">
    <source>
        <dbReference type="SAM" id="Phobius"/>
    </source>
</evidence>
<comment type="caution">
    <text evidence="2">The sequence shown here is derived from an EMBL/GenBank/DDBJ whole genome shotgun (WGS) entry which is preliminary data.</text>
</comment>
<reference evidence="3" key="1">
    <citation type="journal article" date="2019" name="Int. J. Syst. Evol. Microbiol.">
        <title>The Global Catalogue of Microorganisms (GCM) 10K type strain sequencing project: providing services to taxonomists for standard genome sequencing and annotation.</title>
        <authorList>
            <consortium name="The Broad Institute Genomics Platform"/>
            <consortium name="The Broad Institute Genome Sequencing Center for Infectious Disease"/>
            <person name="Wu L."/>
            <person name="Ma J."/>
        </authorList>
    </citation>
    <scope>NUCLEOTIDE SEQUENCE [LARGE SCALE GENOMIC DNA]</scope>
    <source>
        <strain evidence="3">KCTC 42280</strain>
    </source>
</reference>
<evidence type="ECO:0000313" key="2">
    <source>
        <dbReference type="EMBL" id="GHD35414.1"/>
    </source>
</evidence>
<feature type="transmembrane region" description="Helical" evidence="1">
    <location>
        <begin position="96"/>
        <end position="116"/>
    </location>
</feature>
<gene>
    <name evidence="2" type="ORF">GCM10016272_21520</name>
</gene>
<keyword evidence="1" id="KW-0812">Transmembrane</keyword>
<evidence type="ECO:0008006" key="4">
    <source>
        <dbReference type="Google" id="ProtNLM"/>
    </source>
</evidence>